<evidence type="ECO:0000313" key="3">
    <source>
        <dbReference type="Proteomes" id="UP000578686"/>
    </source>
</evidence>
<dbReference type="Proteomes" id="UP000578686">
    <property type="component" value="Unassembled WGS sequence"/>
</dbReference>
<gene>
    <name evidence="2" type="ORF">HCN56_18925</name>
</gene>
<reference evidence="2 3" key="1">
    <citation type="submission" date="2020-03" db="EMBL/GenBank/DDBJ databases">
        <title>Draft genome of Streptomyces sp. ventii, isolated from the Axial Seamount in the Pacific Ocean, and resequencing of the two type strains Streptomyces lonarensis strain NCL 716 and Streptomyces bohaiensis strain 11A07.</title>
        <authorList>
            <person name="Loughran R.M."/>
            <person name="Pfannmuller K.M."/>
            <person name="Wasson B.J."/>
            <person name="Deadmond M.C."/>
            <person name="Paddock B.E."/>
            <person name="Koyack M.J."/>
            <person name="Gallegos D.A."/>
            <person name="Mitchell E.A."/>
            <person name="Ushijima B."/>
            <person name="Saw J.H."/>
            <person name="Mcphail K.L."/>
            <person name="Videau P."/>
        </authorList>
    </citation>
    <scope>NUCLEOTIDE SEQUENCE [LARGE SCALE GENOMIC DNA]</scope>
    <source>
        <strain evidence="2 3">NCL716</strain>
    </source>
</reference>
<dbReference type="PROSITE" id="PS51707">
    <property type="entry name" value="CYTH"/>
    <property type="match status" value="1"/>
</dbReference>
<comment type="caution">
    <text evidence="2">The sequence shown here is derived from an EMBL/GenBank/DDBJ whole genome shotgun (WGS) entry which is preliminary data.</text>
</comment>
<name>A0A7X6D3V8_9ACTN</name>
<feature type="domain" description="CYTH" evidence="1">
    <location>
        <begin position="3"/>
        <end position="177"/>
    </location>
</feature>
<dbReference type="CDD" id="cd07890">
    <property type="entry name" value="CYTH-like_AC_IV-like"/>
    <property type="match status" value="1"/>
</dbReference>
<dbReference type="Gene3D" id="2.40.320.10">
    <property type="entry name" value="Hypothetical Protein Pfu-838710-001"/>
    <property type="match status" value="1"/>
</dbReference>
<dbReference type="AlphaFoldDB" id="A0A7X6D3V8"/>
<organism evidence="2 3">
    <name type="scientific">Streptomyces lonarensis</name>
    <dbReference type="NCBI Taxonomy" id="700599"/>
    <lineage>
        <taxon>Bacteria</taxon>
        <taxon>Bacillati</taxon>
        <taxon>Actinomycetota</taxon>
        <taxon>Actinomycetes</taxon>
        <taxon>Kitasatosporales</taxon>
        <taxon>Streptomycetaceae</taxon>
        <taxon>Streptomyces</taxon>
    </lineage>
</organism>
<dbReference type="RefSeq" id="WP_167972745.1">
    <property type="nucleotide sequence ID" value="NZ_BHZG01000164.1"/>
</dbReference>
<keyword evidence="3" id="KW-1185">Reference proteome</keyword>
<dbReference type="InterPro" id="IPR023577">
    <property type="entry name" value="CYTH_domain"/>
</dbReference>
<dbReference type="InterPro" id="IPR008173">
    <property type="entry name" value="Adenylyl_cyclase_CyaB"/>
</dbReference>
<proteinExistence type="predicted"/>
<accession>A0A7X6D3V8</accession>
<dbReference type="InterPro" id="IPR033469">
    <property type="entry name" value="CYTH-like_dom_sf"/>
</dbReference>
<dbReference type="SUPFAM" id="SSF55154">
    <property type="entry name" value="CYTH-like phosphatases"/>
    <property type="match status" value="1"/>
</dbReference>
<evidence type="ECO:0000313" key="2">
    <source>
        <dbReference type="EMBL" id="NJQ07600.1"/>
    </source>
</evidence>
<protein>
    <submittedName>
        <fullName evidence="2">Class IV adenylate cyclase</fullName>
    </submittedName>
</protein>
<dbReference type="Pfam" id="PF01928">
    <property type="entry name" value="CYTH"/>
    <property type="match status" value="1"/>
</dbReference>
<evidence type="ECO:0000259" key="1">
    <source>
        <dbReference type="PROSITE" id="PS51707"/>
    </source>
</evidence>
<dbReference type="EMBL" id="JAAVJD010000175">
    <property type="protein sequence ID" value="NJQ07600.1"/>
    <property type="molecule type" value="Genomic_DNA"/>
</dbReference>
<sequence>MTATEFEAKLLNVQPEKIRALLVEAGAEHVIDRFQRRYVYDIPDLPGAWVRLRDTGTVVTLCVKEIHSDAIDGVTETETSVGDFDATNTLLGRLGYQPKAYQENRRSSWTLGGAAIEIDEWPLIPPYLEIEGDSADHVHATALTLGLPLAELTSENTTKVYRRYGIDIEAIPRLTFE</sequence>